<evidence type="ECO:0000313" key="3">
    <source>
        <dbReference type="Proteomes" id="UP000019149"/>
    </source>
</evidence>
<gene>
    <name evidence="2" type="ORF">EGR_10161</name>
</gene>
<keyword evidence="1" id="KW-1133">Transmembrane helix</keyword>
<keyword evidence="3" id="KW-1185">Reference proteome</keyword>
<feature type="transmembrane region" description="Helical" evidence="1">
    <location>
        <begin position="116"/>
        <end position="135"/>
    </location>
</feature>
<dbReference type="AlphaFoldDB" id="W6U917"/>
<evidence type="ECO:0000313" key="2">
    <source>
        <dbReference type="EMBL" id="EUB54977.1"/>
    </source>
</evidence>
<dbReference type="CTD" id="36345876"/>
<dbReference type="RefSeq" id="XP_024346173.1">
    <property type="nucleotide sequence ID" value="XM_024499410.1"/>
</dbReference>
<dbReference type="EMBL" id="APAU02000195">
    <property type="protein sequence ID" value="EUB54977.1"/>
    <property type="molecule type" value="Genomic_DNA"/>
</dbReference>
<keyword evidence="1" id="KW-0472">Membrane</keyword>
<protein>
    <submittedName>
        <fullName evidence="2">Uncharacterized protein</fullName>
    </submittedName>
</protein>
<dbReference type="GeneID" id="36345876"/>
<comment type="caution">
    <text evidence="2">The sequence shown here is derived from an EMBL/GenBank/DDBJ whole genome shotgun (WGS) entry which is preliminary data.</text>
</comment>
<reference evidence="2 3" key="1">
    <citation type="journal article" date="2013" name="Nat. Genet.">
        <title>The genome of the hydatid tapeworm Echinococcus granulosus.</title>
        <authorList>
            <person name="Zheng H."/>
            <person name="Zhang W."/>
            <person name="Zhang L."/>
            <person name="Zhang Z."/>
            <person name="Li J."/>
            <person name="Lu G."/>
            <person name="Zhu Y."/>
            <person name="Wang Y."/>
            <person name="Huang Y."/>
            <person name="Liu J."/>
            <person name="Kang H."/>
            <person name="Chen J."/>
            <person name="Wang L."/>
            <person name="Chen A."/>
            <person name="Yu S."/>
            <person name="Gao Z."/>
            <person name="Jin L."/>
            <person name="Gu W."/>
            <person name="Wang Z."/>
            <person name="Zhao L."/>
            <person name="Shi B."/>
            <person name="Wen H."/>
            <person name="Lin R."/>
            <person name="Jones M.K."/>
            <person name="Brejova B."/>
            <person name="Vinar T."/>
            <person name="Zhao G."/>
            <person name="McManus D.P."/>
            <person name="Chen Z."/>
            <person name="Zhou Y."/>
            <person name="Wang S."/>
        </authorList>
    </citation>
    <scope>NUCLEOTIDE SEQUENCE [LARGE SCALE GENOMIC DNA]</scope>
</reference>
<name>W6U917_ECHGR</name>
<dbReference type="KEGG" id="egl:EGR_10161"/>
<organism evidence="2 3">
    <name type="scientific">Echinococcus granulosus</name>
    <name type="common">Hydatid tapeworm</name>
    <dbReference type="NCBI Taxonomy" id="6210"/>
    <lineage>
        <taxon>Eukaryota</taxon>
        <taxon>Metazoa</taxon>
        <taxon>Spiralia</taxon>
        <taxon>Lophotrochozoa</taxon>
        <taxon>Platyhelminthes</taxon>
        <taxon>Cestoda</taxon>
        <taxon>Eucestoda</taxon>
        <taxon>Cyclophyllidea</taxon>
        <taxon>Taeniidae</taxon>
        <taxon>Echinococcus</taxon>
        <taxon>Echinococcus granulosus group</taxon>
    </lineage>
</organism>
<proteinExistence type="predicted"/>
<sequence length="163" mass="19023">MNLRNQLLFVALNAVVLLTNVKFTEFTVTPSSCFKRFFIISPRFDEDIFTFLVCLRVCASKLFVFRISRNVCKSRQKILYFSKNILTKNSFVWMNSSLNEMNCKHTNISVFKNPDFKLFSVITFVGFCYFSALLCESRHPKNRALCLFLACNIYAHNCQPMTM</sequence>
<dbReference type="Proteomes" id="UP000019149">
    <property type="component" value="Unassembled WGS sequence"/>
</dbReference>
<evidence type="ECO:0000256" key="1">
    <source>
        <dbReference type="SAM" id="Phobius"/>
    </source>
</evidence>
<keyword evidence="1" id="KW-0812">Transmembrane</keyword>
<accession>W6U917</accession>